<proteinExistence type="predicted"/>
<evidence type="ECO:0008006" key="4">
    <source>
        <dbReference type="Google" id="ProtNLM"/>
    </source>
</evidence>
<protein>
    <recommendedName>
        <fullName evidence="4">Zinc finger GRF-type domain-containing protein</fullName>
    </recommendedName>
</protein>
<dbReference type="EMBL" id="SDMP01000011">
    <property type="protein sequence ID" value="RYR29304.1"/>
    <property type="molecule type" value="Genomic_DNA"/>
</dbReference>
<comment type="caution">
    <text evidence="2">The sequence shown here is derived from an EMBL/GenBank/DDBJ whole genome shotgun (WGS) entry which is preliminary data.</text>
</comment>
<keyword evidence="1" id="KW-0812">Transmembrane</keyword>
<name>A0A445ASF3_ARAHY</name>
<feature type="transmembrane region" description="Helical" evidence="1">
    <location>
        <begin position="147"/>
        <end position="169"/>
    </location>
</feature>
<keyword evidence="1" id="KW-0472">Membrane</keyword>
<reference evidence="2 3" key="1">
    <citation type="submission" date="2019-01" db="EMBL/GenBank/DDBJ databases">
        <title>Sequencing of cultivated peanut Arachis hypogaea provides insights into genome evolution and oil improvement.</title>
        <authorList>
            <person name="Chen X."/>
        </authorList>
    </citation>
    <scope>NUCLEOTIDE SEQUENCE [LARGE SCALE GENOMIC DNA]</scope>
    <source>
        <strain evidence="3">cv. Fuhuasheng</strain>
        <tissue evidence="2">Leaves</tissue>
    </source>
</reference>
<dbReference type="Proteomes" id="UP000289738">
    <property type="component" value="Chromosome B01"/>
</dbReference>
<accession>A0A445ASF3</accession>
<keyword evidence="3" id="KW-1185">Reference proteome</keyword>
<evidence type="ECO:0000256" key="1">
    <source>
        <dbReference type="SAM" id="Phobius"/>
    </source>
</evidence>
<dbReference type="AlphaFoldDB" id="A0A445ASF3"/>
<sequence length="170" mass="19227">MASGGTASVASWRRGGRSISDELTVDSAMTRFVRGRLRKGEHPKYKCRTYAVICRSPTPENPNRLFFGCPHFKKKQGYCDFFAWFDEIFGYVGVVEGRRLASVDTCAGEECFVSLKDGLEERVKQLEDLLLKTNEDRQFVKHHTIFALFRGVIVGVLLVVFGFCIYVVAV</sequence>
<keyword evidence="1" id="KW-1133">Transmembrane helix</keyword>
<evidence type="ECO:0000313" key="2">
    <source>
        <dbReference type="EMBL" id="RYR29304.1"/>
    </source>
</evidence>
<gene>
    <name evidence="2" type="ORF">Ahy_B01g053675</name>
</gene>
<evidence type="ECO:0000313" key="3">
    <source>
        <dbReference type="Proteomes" id="UP000289738"/>
    </source>
</evidence>
<organism evidence="2 3">
    <name type="scientific">Arachis hypogaea</name>
    <name type="common">Peanut</name>
    <dbReference type="NCBI Taxonomy" id="3818"/>
    <lineage>
        <taxon>Eukaryota</taxon>
        <taxon>Viridiplantae</taxon>
        <taxon>Streptophyta</taxon>
        <taxon>Embryophyta</taxon>
        <taxon>Tracheophyta</taxon>
        <taxon>Spermatophyta</taxon>
        <taxon>Magnoliopsida</taxon>
        <taxon>eudicotyledons</taxon>
        <taxon>Gunneridae</taxon>
        <taxon>Pentapetalae</taxon>
        <taxon>rosids</taxon>
        <taxon>fabids</taxon>
        <taxon>Fabales</taxon>
        <taxon>Fabaceae</taxon>
        <taxon>Papilionoideae</taxon>
        <taxon>50 kb inversion clade</taxon>
        <taxon>dalbergioids sensu lato</taxon>
        <taxon>Dalbergieae</taxon>
        <taxon>Pterocarpus clade</taxon>
        <taxon>Arachis</taxon>
    </lineage>
</organism>